<keyword evidence="1 2" id="KW-0812">Transmembrane</keyword>
<evidence type="ECO:0000256" key="1">
    <source>
        <dbReference type="SAM" id="Phobius"/>
    </source>
</evidence>
<keyword evidence="1" id="KW-0472">Membrane</keyword>
<dbReference type="AlphaFoldDB" id="A0A239BD44"/>
<feature type="transmembrane region" description="Helical" evidence="1">
    <location>
        <begin position="99"/>
        <end position="122"/>
    </location>
</feature>
<reference evidence="2 3" key="1">
    <citation type="submission" date="2017-06" db="EMBL/GenBank/DDBJ databases">
        <authorList>
            <person name="Kim H.J."/>
            <person name="Triplett B.A."/>
        </authorList>
    </citation>
    <scope>NUCLEOTIDE SEQUENCE [LARGE SCALE GENOMIC DNA]</scope>
    <source>
        <strain evidence="2 3">DSM 13116</strain>
    </source>
</reference>
<dbReference type="RefSeq" id="WP_179217014.1">
    <property type="nucleotide sequence ID" value="NZ_FZOC01000005.1"/>
</dbReference>
<proteinExistence type="predicted"/>
<accession>A0A239BD44</accession>
<dbReference type="Proteomes" id="UP000198324">
    <property type="component" value="Unassembled WGS sequence"/>
</dbReference>
<name>A0A239BD44_9BACT</name>
<evidence type="ECO:0000313" key="2">
    <source>
        <dbReference type="EMBL" id="SNS05897.1"/>
    </source>
</evidence>
<dbReference type="Pfam" id="PF13272">
    <property type="entry name" value="Holin_2-3"/>
    <property type="match status" value="1"/>
</dbReference>
<dbReference type="EMBL" id="FZOC01000005">
    <property type="protein sequence ID" value="SNS05897.1"/>
    <property type="molecule type" value="Genomic_DNA"/>
</dbReference>
<keyword evidence="1" id="KW-1133">Transmembrane helix</keyword>
<keyword evidence="3" id="KW-1185">Reference proteome</keyword>
<gene>
    <name evidence="2" type="ORF">SAMN04488503_2495</name>
</gene>
<evidence type="ECO:0000313" key="3">
    <source>
        <dbReference type="Proteomes" id="UP000198324"/>
    </source>
</evidence>
<protein>
    <submittedName>
        <fullName evidence="2">Putative 2/3 transmembrane domain holin</fullName>
    </submittedName>
</protein>
<organism evidence="2 3">
    <name type="scientific">Humidesulfovibrio mexicanus</name>
    <dbReference type="NCBI Taxonomy" id="147047"/>
    <lineage>
        <taxon>Bacteria</taxon>
        <taxon>Pseudomonadati</taxon>
        <taxon>Thermodesulfobacteriota</taxon>
        <taxon>Desulfovibrionia</taxon>
        <taxon>Desulfovibrionales</taxon>
        <taxon>Desulfovibrionaceae</taxon>
        <taxon>Humidesulfovibrio</taxon>
    </lineage>
</organism>
<dbReference type="InterPro" id="IPR025140">
    <property type="entry name" value="Holin_2-3"/>
</dbReference>
<sequence length="123" mass="13272">MNTLKSLSAWLRRKSPRMTLPNLLATALLLIVAAMAPHQAPVLMYKLGGVAAGGCLGYLLDVAAFPYAKPSGYLRVDWRNVDNFEDDKPDYGFALGCELPFLIACARRAAIICACMLAVALAL</sequence>